<accession>A0A0N4UHQ3</accession>
<evidence type="ECO:0000313" key="9">
    <source>
        <dbReference type="WBParaSite" id="DME_0000709501-mRNA-1"/>
    </source>
</evidence>
<evidence type="ECO:0000256" key="1">
    <source>
        <dbReference type="ARBA" id="ARBA00004613"/>
    </source>
</evidence>
<evidence type="ECO:0000256" key="5">
    <source>
        <dbReference type="SAM" id="SignalP"/>
    </source>
</evidence>
<gene>
    <name evidence="6" type="ORF">DME_LOCUS1621</name>
</gene>
<evidence type="ECO:0000256" key="2">
    <source>
        <dbReference type="ARBA" id="ARBA00010112"/>
    </source>
</evidence>
<dbReference type="InterPro" id="IPR038479">
    <property type="entry name" value="Transthyretin-like_sf"/>
</dbReference>
<protein>
    <submittedName>
        <fullName evidence="9">Transthyretin-like family protein</fullName>
    </submittedName>
</protein>
<evidence type="ECO:0000313" key="7">
    <source>
        <dbReference type="Proteomes" id="UP000038040"/>
    </source>
</evidence>
<feature type="signal peptide" evidence="5">
    <location>
        <begin position="1"/>
        <end position="18"/>
    </location>
</feature>
<evidence type="ECO:0000256" key="3">
    <source>
        <dbReference type="ARBA" id="ARBA00022525"/>
    </source>
</evidence>
<dbReference type="WBParaSite" id="DME_0000709501-mRNA-1">
    <property type="protein sequence ID" value="DME_0000709501-mRNA-1"/>
    <property type="gene ID" value="DME_0000709501"/>
</dbReference>
<dbReference type="PANTHER" id="PTHR21700">
    <property type="entry name" value="TRANSTHYRETIN-LIKE FAMILY PROTEIN-RELATED"/>
    <property type="match status" value="1"/>
</dbReference>
<reference evidence="9" key="1">
    <citation type="submission" date="2017-02" db="UniProtKB">
        <authorList>
            <consortium name="WormBaseParasite"/>
        </authorList>
    </citation>
    <scope>IDENTIFICATION</scope>
</reference>
<evidence type="ECO:0000256" key="4">
    <source>
        <dbReference type="ARBA" id="ARBA00022729"/>
    </source>
</evidence>
<dbReference type="EMBL" id="UYYG01000026">
    <property type="protein sequence ID" value="VDN51648.1"/>
    <property type="molecule type" value="Genomic_DNA"/>
</dbReference>
<dbReference type="InterPro" id="IPR001534">
    <property type="entry name" value="Transthyretin-like"/>
</dbReference>
<dbReference type="Proteomes" id="UP000274756">
    <property type="component" value="Unassembled WGS sequence"/>
</dbReference>
<dbReference type="PANTHER" id="PTHR21700:SF12">
    <property type="entry name" value="TRANSTHYRETIN-LIKE FAMILY PROTEIN"/>
    <property type="match status" value="1"/>
</dbReference>
<dbReference type="GO" id="GO:0005576">
    <property type="term" value="C:extracellular region"/>
    <property type="evidence" value="ECO:0007669"/>
    <property type="project" value="UniProtKB-SubCell"/>
</dbReference>
<comment type="subcellular location">
    <subcellularLocation>
        <location evidence="1">Secreted</location>
    </subcellularLocation>
</comment>
<dbReference type="Gene3D" id="2.60.40.3330">
    <property type="match status" value="1"/>
</dbReference>
<sequence length="144" mass="16213">MYKILLSIFAIIFSSVNAGHKCLWIHGKVICHKDSTKNINVEIRAYDRDGISIAQIIDPDDLMAITFTNEDGTFTLDGCGDDHDWIPGIMNDPEPYLQILHYCNNENGDVVRMPLKRIFAPDSYDLGTIDLDIKEVNAANLTKN</sequence>
<dbReference type="OrthoDB" id="5781504at2759"/>
<dbReference type="AlphaFoldDB" id="A0A0N4UHQ3"/>
<keyword evidence="4 5" id="KW-0732">Signal</keyword>
<reference evidence="6 8" key="2">
    <citation type="submission" date="2018-11" db="EMBL/GenBank/DDBJ databases">
        <authorList>
            <consortium name="Pathogen Informatics"/>
        </authorList>
    </citation>
    <scope>NUCLEOTIDE SEQUENCE [LARGE SCALE GENOMIC DNA]</scope>
</reference>
<proteinExistence type="inferred from homology"/>
<organism evidence="7 9">
    <name type="scientific">Dracunculus medinensis</name>
    <name type="common">Guinea worm</name>
    <dbReference type="NCBI Taxonomy" id="318479"/>
    <lineage>
        <taxon>Eukaryota</taxon>
        <taxon>Metazoa</taxon>
        <taxon>Ecdysozoa</taxon>
        <taxon>Nematoda</taxon>
        <taxon>Chromadorea</taxon>
        <taxon>Rhabditida</taxon>
        <taxon>Spirurina</taxon>
        <taxon>Dracunculoidea</taxon>
        <taxon>Dracunculidae</taxon>
        <taxon>Dracunculus</taxon>
    </lineage>
</organism>
<feature type="chain" id="PRO_5041039959" evidence="5">
    <location>
        <begin position="19"/>
        <end position="144"/>
    </location>
</feature>
<dbReference type="Proteomes" id="UP000038040">
    <property type="component" value="Unplaced"/>
</dbReference>
<keyword evidence="3" id="KW-0964">Secreted</keyword>
<evidence type="ECO:0000313" key="8">
    <source>
        <dbReference type="Proteomes" id="UP000274756"/>
    </source>
</evidence>
<comment type="similarity">
    <text evidence="2">Belongs to the nematode transthyretin-like family.</text>
</comment>
<dbReference type="Pfam" id="PF01060">
    <property type="entry name" value="TTR-52"/>
    <property type="match status" value="1"/>
</dbReference>
<name>A0A0N4UHQ3_DRAME</name>
<dbReference type="GO" id="GO:0009986">
    <property type="term" value="C:cell surface"/>
    <property type="evidence" value="ECO:0007669"/>
    <property type="project" value="InterPro"/>
</dbReference>
<evidence type="ECO:0000313" key="6">
    <source>
        <dbReference type="EMBL" id="VDN51648.1"/>
    </source>
</evidence>
<keyword evidence="8" id="KW-1185">Reference proteome</keyword>